<dbReference type="InterPro" id="IPR002560">
    <property type="entry name" value="Transposase_DDE"/>
</dbReference>
<evidence type="ECO:0000313" key="2">
    <source>
        <dbReference type="EMBL" id="KAA9393725.1"/>
    </source>
</evidence>
<dbReference type="EMBL" id="SZWF01000015">
    <property type="protein sequence ID" value="KAA9393725.1"/>
    <property type="molecule type" value="Genomic_DNA"/>
</dbReference>
<evidence type="ECO:0000259" key="1">
    <source>
        <dbReference type="Pfam" id="PF01610"/>
    </source>
</evidence>
<keyword evidence="3" id="KW-1185">Reference proteome</keyword>
<protein>
    <submittedName>
        <fullName evidence="2">Transposase</fullName>
    </submittedName>
</protein>
<proteinExistence type="predicted"/>
<comment type="caution">
    <text evidence="2">The sequence shown here is derived from an EMBL/GenBank/DDBJ whole genome shotgun (WGS) entry which is preliminary data.</text>
</comment>
<name>A0A5J5KXV7_9MICC</name>
<dbReference type="Pfam" id="PF01610">
    <property type="entry name" value="DDE_Tnp_ISL3"/>
    <property type="match status" value="1"/>
</dbReference>
<evidence type="ECO:0000313" key="3">
    <source>
        <dbReference type="Proteomes" id="UP000325957"/>
    </source>
</evidence>
<reference evidence="2 3" key="1">
    <citation type="submission" date="2019-05" db="EMBL/GenBank/DDBJ databases">
        <title>Kocuria coralli sp. nov., a novel actinobacterium isolated from coral reef seawater.</title>
        <authorList>
            <person name="Li J."/>
        </authorList>
    </citation>
    <scope>NUCLEOTIDE SEQUENCE [LARGE SCALE GENOMIC DNA]</scope>
    <source>
        <strain evidence="2 3">SCSIO 13007</strain>
    </source>
</reference>
<feature type="domain" description="Transposase IS204/IS1001/IS1096/IS1165 DDE" evidence="1">
    <location>
        <begin position="12"/>
        <end position="112"/>
    </location>
</feature>
<accession>A0A5J5KXV7</accession>
<gene>
    <name evidence="2" type="ORF">FCK90_11135</name>
</gene>
<dbReference type="OrthoDB" id="3255666at2"/>
<dbReference type="Proteomes" id="UP000325957">
    <property type="component" value="Unassembled WGS sequence"/>
</dbReference>
<dbReference type="RefSeq" id="WP_158034367.1">
    <property type="nucleotide sequence ID" value="NZ_ML708621.1"/>
</dbReference>
<organism evidence="2 3">
    <name type="scientific">Kocuria coralli</name>
    <dbReference type="NCBI Taxonomy" id="1461025"/>
    <lineage>
        <taxon>Bacteria</taxon>
        <taxon>Bacillati</taxon>
        <taxon>Actinomycetota</taxon>
        <taxon>Actinomycetes</taxon>
        <taxon>Micrococcales</taxon>
        <taxon>Micrococcaceae</taxon>
        <taxon>Kocuria</taxon>
    </lineage>
</organism>
<dbReference type="AlphaFoldDB" id="A0A5J5KXV7"/>
<sequence length="125" mass="14140">MTDPAGLELAEAIIEVELAWQSASPLRDAYRVKDPTERSKFAERMPESFPTWPVSEFRRLGRTRTRWKAAFVSYLSTVRSNSGGTNAVNRLIVLHRRVARGFRNCDNYRLHILLVAGGLTPPQIG</sequence>